<dbReference type="AlphaFoldDB" id="A0AAJ1U2F9"/>
<comment type="caution">
    <text evidence="2">The sequence shown here is derived from an EMBL/GenBank/DDBJ whole genome shotgun (WGS) entry which is preliminary data.</text>
</comment>
<proteinExistence type="predicted"/>
<dbReference type="RefSeq" id="WP_230367917.1">
    <property type="nucleotide sequence ID" value="NZ_JAJALK010000017.1"/>
</dbReference>
<protein>
    <submittedName>
        <fullName evidence="2">Uncharacterized protein</fullName>
    </submittedName>
</protein>
<evidence type="ECO:0000256" key="1">
    <source>
        <dbReference type="SAM" id="SignalP"/>
    </source>
</evidence>
<reference evidence="2" key="1">
    <citation type="submission" date="2023-07" db="EMBL/GenBank/DDBJ databases">
        <title>Genomic Encyclopedia of Type Strains, Phase IV (KMG-IV): sequencing the most valuable type-strain genomes for metagenomic binning, comparative biology and taxonomic classification.</title>
        <authorList>
            <person name="Goeker M."/>
        </authorList>
    </citation>
    <scope>NUCLEOTIDE SEQUENCE</scope>
    <source>
        <strain evidence="2">DSM 19569</strain>
    </source>
</reference>
<evidence type="ECO:0000313" key="2">
    <source>
        <dbReference type="EMBL" id="MDQ0546738.1"/>
    </source>
</evidence>
<dbReference type="Proteomes" id="UP001223420">
    <property type="component" value="Unassembled WGS sequence"/>
</dbReference>
<gene>
    <name evidence="2" type="ORF">QO001_005690</name>
</gene>
<name>A0AAJ1U2F9_9HYPH</name>
<accession>A0AAJ1U2F9</accession>
<keyword evidence="1" id="KW-0732">Signal</keyword>
<dbReference type="PROSITE" id="PS51257">
    <property type="entry name" value="PROKAR_LIPOPROTEIN"/>
    <property type="match status" value="1"/>
</dbReference>
<sequence length="336" mass="36485">MAKKSLLIVVLAALLAGCVAIDDVGSRAGLVNRSAGRYANESVLINIIRAEKFEPLSFASFSKFTGHDDFLVALPSATLFPTASASLSVGGSTIGASLKNDFDVNLLDDPESYRALTNPVEPKYIDLFFRQGYPRELIFTLMIERIKVTKTGRTEYFINTPDSGSFNDAYGQLATLLTAGLTTQTFSPKAGVLSYGLCFDPSLPPPPYLGKEIPAFGPKCSREAHLLREAIRAPDGTTYQIQTRSVYGIYTFLGSLLRTRINLLDVLPASTGDHSLVTVTQQEDGCFTSTTYIGNRYCVPLEANNTKIIFAVLRQLVNVLTKPSNTSATTTVRAIL</sequence>
<feature type="signal peptide" evidence="1">
    <location>
        <begin position="1"/>
        <end position="21"/>
    </location>
</feature>
<feature type="chain" id="PRO_5042565011" evidence="1">
    <location>
        <begin position="22"/>
        <end position="336"/>
    </location>
</feature>
<evidence type="ECO:0000313" key="3">
    <source>
        <dbReference type="Proteomes" id="UP001223420"/>
    </source>
</evidence>
<organism evidence="2 3">
    <name type="scientific">Methylobacterium brachiatum</name>
    <dbReference type="NCBI Taxonomy" id="269660"/>
    <lineage>
        <taxon>Bacteria</taxon>
        <taxon>Pseudomonadati</taxon>
        <taxon>Pseudomonadota</taxon>
        <taxon>Alphaproteobacteria</taxon>
        <taxon>Hyphomicrobiales</taxon>
        <taxon>Methylobacteriaceae</taxon>
        <taxon>Methylobacterium</taxon>
    </lineage>
</organism>
<dbReference type="EMBL" id="JAUSWL010000017">
    <property type="protein sequence ID" value="MDQ0546738.1"/>
    <property type="molecule type" value="Genomic_DNA"/>
</dbReference>